<proteinExistence type="predicted"/>
<dbReference type="EMBL" id="CP097507">
    <property type="protein sequence ID" value="URE05971.1"/>
    <property type="molecule type" value="Genomic_DNA"/>
</dbReference>
<reference evidence="1" key="1">
    <citation type="submission" date="2022-05" db="EMBL/GenBank/DDBJ databases">
        <title>The Musa troglodytarum L. genome provides insights into the mechanism of non-climacteric behaviour and enrichment of carotenoids.</title>
        <authorList>
            <person name="Wang J."/>
        </authorList>
    </citation>
    <scope>NUCLEOTIDE SEQUENCE</scope>
    <source>
        <tissue evidence="1">Leaf</tissue>
    </source>
</reference>
<name>A0A9E7FZG2_9LILI</name>
<evidence type="ECO:0000313" key="1">
    <source>
        <dbReference type="EMBL" id="URE05971.1"/>
    </source>
</evidence>
<dbReference type="Proteomes" id="UP001055439">
    <property type="component" value="Chromosome 5"/>
</dbReference>
<accession>A0A9E7FZG2</accession>
<dbReference type="AlphaFoldDB" id="A0A9E7FZG2"/>
<dbReference type="OrthoDB" id="77835at2759"/>
<organism evidence="1 2">
    <name type="scientific">Musa troglodytarum</name>
    <name type="common">fe'i banana</name>
    <dbReference type="NCBI Taxonomy" id="320322"/>
    <lineage>
        <taxon>Eukaryota</taxon>
        <taxon>Viridiplantae</taxon>
        <taxon>Streptophyta</taxon>
        <taxon>Embryophyta</taxon>
        <taxon>Tracheophyta</taxon>
        <taxon>Spermatophyta</taxon>
        <taxon>Magnoliopsida</taxon>
        <taxon>Liliopsida</taxon>
        <taxon>Zingiberales</taxon>
        <taxon>Musaceae</taxon>
        <taxon>Musa</taxon>
    </lineage>
</organism>
<gene>
    <name evidence="1" type="ORF">MUK42_30148</name>
</gene>
<keyword evidence="2" id="KW-1185">Reference proteome</keyword>
<sequence>MKAKYRELRVAAVDAHAHNLVDIHSTFPFLRCFFVAEGDALTLAPNTLFVKLLLLLLPS</sequence>
<protein>
    <submittedName>
        <fullName evidence="1">Uncharacterized protein</fullName>
    </submittedName>
</protein>
<evidence type="ECO:0000313" key="2">
    <source>
        <dbReference type="Proteomes" id="UP001055439"/>
    </source>
</evidence>